<dbReference type="VEuPathDB" id="FungiDB:ASPFODRAFT_213075"/>
<gene>
    <name evidence="1" type="ORF">ASPFODRAFT_213075</name>
</gene>
<protein>
    <submittedName>
        <fullName evidence="1">Uncharacterized protein</fullName>
    </submittedName>
</protein>
<organism evidence="1 2">
    <name type="scientific">Aspergillus luchuensis (strain CBS 106.47)</name>
    <dbReference type="NCBI Taxonomy" id="1137211"/>
    <lineage>
        <taxon>Eukaryota</taxon>
        <taxon>Fungi</taxon>
        <taxon>Dikarya</taxon>
        <taxon>Ascomycota</taxon>
        <taxon>Pezizomycotina</taxon>
        <taxon>Eurotiomycetes</taxon>
        <taxon>Eurotiomycetidae</taxon>
        <taxon>Eurotiales</taxon>
        <taxon>Aspergillaceae</taxon>
        <taxon>Aspergillus</taxon>
        <taxon>Aspergillus subgen. Circumdati</taxon>
    </lineage>
</organism>
<proteinExistence type="predicted"/>
<evidence type="ECO:0000313" key="2">
    <source>
        <dbReference type="Proteomes" id="UP000184063"/>
    </source>
</evidence>
<accession>A0A1M3SZ74</accession>
<sequence length="164" mass="17386">MENAVSRVAMVIFDCPSQSSSRSATCRLDNSDTSRQHRICSRDLKLLILLDDQRHNHQATDFEIEGAGSDGSVVGTGPHLQLTDVLAVVTISVDAWTYTDSDRTRLQLGALAHSPSAVLSGHNMSTVAAVAIRPVMVTIGRTPQGILGGSVRGGTTDVPASKAY</sequence>
<evidence type="ECO:0000313" key="1">
    <source>
        <dbReference type="EMBL" id="OJZ79797.1"/>
    </source>
</evidence>
<dbReference type="EMBL" id="KV878271">
    <property type="protein sequence ID" value="OJZ79797.1"/>
    <property type="molecule type" value="Genomic_DNA"/>
</dbReference>
<name>A0A1M3SZ74_ASPLC</name>
<dbReference type="Proteomes" id="UP000184063">
    <property type="component" value="Unassembled WGS sequence"/>
</dbReference>
<reference evidence="2" key="1">
    <citation type="journal article" date="2017" name="Genome Biol.">
        <title>Comparative genomics reveals high biological diversity and specific adaptations in the industrially and medically important fungal genus Aspergillus.</title>
        <authorList>
            <person name="de Vries R.P."/>
            <person name="Riley R."/>
            <person name="Wiebenga A."/>
            <person name="Aguilar-Osorio G."/>
            <person name="Amillis S."/>
            <person name="Uchima C.A."/>
            <person name="Anderluh G."/>
            <person name="Asadollahi M."/>
            <person name="Askin M."/>
            <person name="Barry K."/>
            <person name="Battaglia E."/>
            <person name="Bayram O."/>
            <person name="Benocci T."/>
            <person name="Braus-Stromeyer S.A."/>
            <person name="Caldana C."/>
            <person name="Canovas D."/>
            <person name="Cerqueira G.C."/>
            <person name="Chen F."/>
            <person name="Chen W."/>
            <person name="Choi C."/>
            <person name="Clum A."/>
            <person name="Dos Santos R.A."/>
            <person name="Damasio A.R."/>
            <person name="Diallinas G."/>
            <person name="Emri T."/>
            <person name="Fekete E."/>
            <person name="Flipphi M."/>
            <person name="Freyberg S."/>
            <person name="Gallo A."/>
            <person name="Gournas C."/>
            <person name="Habgood R."/>
            <person name="Hainaut M."/>
            <person name="Harispe M.L."/>
            <person name="Henrissat B."/>
            <person name="Hilden K.S."/>
            <person name="Hope R."/>
            <person name="Hossain A."/>
            <person name="Karabika E."/>
            <person name="Karaffa L."/>
            <person name="Karanyi Z."/>
            <person name="Krasevec N."/>
            <person name="Kuo A."/>
            <person name="Kusch H."/>
            <person name="LaButti K."/>
            <person name="Lagendijk E.L."/>
            <person name="Lapidus A."/>
            <person name="Levasseur A."/>
            <person name="Lindquist E."/>
            <person name="Lipzen A."/>
            <person name="Logrieco A.F."/>
            <person name="MacCabe A."/>
            <person name="Maekelae M.R."/>
            <person name="Malavazi I."/>
            <person name="Melin P."/>
            <person name="Meyer V."/>
            <person name="Mielnichuk N."/>
            <person name="Miskei M."/>
            <person name="Molnar A.P."/>
            <person name="Mule G."/>
            <person name="Ngan C.Y."/>
            <person name="Orejas M."/>
            <person name="Orosz E."/>
            <person name="Ouedraogo J.P."/>
            <person name="Overkamp K.M."/>
            <person name="Park H.-S."/>
            <person name="Perrone G."/>
            <person name="Piumi F."/>
            <person name="Punt P.J."/>
            <person name="Ram A.F."/>
            <person name="Ramon A."/>
            <person name="Rauscher S."/>
            <person name="Record E."/>
            <person name="Riano-Pachon D.M."/>
            <person name="Robert V."/>
            <person name="Roehrig J."/>
            <person name="Ruller R."/>
            <person name="Salamov A."/>
            <person name="Salih N.S."/>
            <person name="Samson R.A."/>
            <person name="Sandor E."/>
            <person name="Sanguinetti M."/>
            <person name="Schuetze T."/>
            <person name="Sepcic K."/>
            <person name="Shelest E."/>
            <person name="Sherlock G."/>
            <person name="Sophianopoulou V."/>
            <person name="Squina F.M."/>
            <person name="Sun H."/>
            <person name="Susca A."/>
            <person name="Todd R.B."/>
            <person name="Tsang A."/>
            <person name="Unkles S.E."/>
            <person name="van de Wiele N."/>
            <person name="van Rossen-Uffink D."/>
            <person name="Oliveira J.V."/>
            <person name="Vesth T.C."/>
            <person name="Visser J."/>
            <person name="Yu J.-H."/>
            <person name="Zhou M."/>
            <person name="Andersen M.R."/>
            <person name="Archer D.B."/>
            <person name="Baker S.E."/>
            <person name="Benoit I."/>
            <person name="Brakhage A.A."/>
            <person name="Braus G.H."/>
            <person name="Fischer R."/>
            <person name="Frisvad J.C."/>
            <person name="Goldman G.H."/>
            <person name="Houbraken J."/>
            <person name="Oakley B."/>
            <person name="Pocsi I."/>
            <person name="Scazzocchio C."/>
            <person name="Seiboth B."/>
            <person name="vanKuyk P.A."/>
            <person name="Wortman J."/>
            <person name="Dyer P.S."/>
            <person name="Grigoriev I.V."/>
        </authorList>
    </citation>
    <scope>NUCLEOTIDE SEQUENCE [LARGE SCALE GENOMIC DNA]</scope>
    <source>
        <strain evidence="2">CBS 106.47</strain>
    </source>
</reference>
<dbReference type="AlphaFoldDB" id="A0A1M3SZ74"/>